<evidence type="ECO:0000313" key="2">
    <source>
        <dbReference type="Proteomes" id="UP000790347"/>
    </source>
</evidence>
<name>A0A922LBX6_DERFA</name>
<organism evidence="1 2">
    <name type="scientific">Dermatophagoides farinae</name>
    <name type="common">American house dust mite</name>
    <dbReference type="NCBI Taxonomy" id="6954"/>
    <lineage>
        <taxon>Eukaryota</taxon>
        <taxon>Metazoa</taxon>
        <taxon>Ecdysozoa</taxon>
        <taxon>Arthropoda</taxon>
        <taxon>Chelicerata</taxon>
        <taxon>Arachnida</taxon>
        <taxon>Acari</taxon>
        <taxon>Acariformes</taxon>
        <taxon>Sarcoptiformes</taxon>
        <taxon>Astigmata</taxon>
        <taxon>Psoroptidia</taxon>
        <taxon>Analgoidea</taxon>
        <taxon>Pyroglyphidae</taxon>
        <taxon>Dermatophagoidinae</taxon>
        <taxon>Dermatophagoides</taxon>
    </lineage>
</organism>
<evidence type="ECO:0000313" key="1">
    <source>
        <dbReference type="EMBL" id="KAH9530138.1"/>
    </source>
</evidence>
<keyword evidence="2" id="KW-1185">Reference proteome</keyword>
<sequence>MIHFIICHSLICYDRYHYFLSSSSIIINLDDNNDCHHLPQHHHQIRLYWNNHHKDYIVMCQLSNMSLDDSIHKYGSKN</sequence>
<gene>
    <name evidence="1" type="ORF">DERF_003966</name>
</gene>
<dbReference type="AlphaFoldDB" id="A0A922LBX6"/>
<protein>
    <submittedName>
        <fullName evidence="1">Uncharacterized protein</fullName>
    </submittedName>
</protein>
<proteinExistence type="predicted"/>
<dbReference type="Proteomes" id="UP000790347">
    <property type="component" value="Unassembled WGS sequence"/>
</dbReference>
<comment type="caution">
    <text evidence="1">The sequence shown here is derived from an EMBL/GenBank/DDBJ whole genome shotgun (WGS) entry which is preliminary data.</text>
</comment>
<reference evidence="1" key="1">
    <citation type="submission" date="2013-05" db="EMBL/GenBank/DDBJ databases">
        <authorList>
            <person name="Yim A.K.Y."/>
            <person name="Chan T.F."/>
            <person name="Ji K.M."/>
            <person name="Liu X.Y."/>
            <person name="Zhou J.W."/>
            <person name="Li R.Q."/>
            <person name="Yang K.Y."/>
            <person name="Li J."/>
            <person name="Li M."/>
            <person name="Law P.T.W."/>
            <person name="Wu Y.L."/>
            <person name="Cai Z.L."/>
            <person name="Qin H."/>
            <person name="Bao Y."/>
            <person name="Leung R.K.K."/>
            <person name="Ng P.K.S."/>
            <person name="Zou J."/>
            <person name="Zhong X.J."/>
            <person name="Ran P.X."/>
            <person name="Zhong N.S."/>
            <person name="Liu Z.G."/>
            <person name="Tsui S.K.W."/>
        </authorList>
    </citation>
    <scope>NUCLEOTIDE SEQUENCE</scope>
    <source>
        <strain evidence="1">Derf</strain>
        <tissue evidence="1">Whole organism</tissue>
    </source>
</reference>
<dbReference type="EMBL" id="ASGP02000001">
    <property type="protein sequence ID" value="KAH9530138.1"/>
    <property type="molecule type" value="Genomic_DNA"/>
</dbReference>
<reference evidence="1" key="2">
    <citation type="journal article" date="2022" name="Res Sq">
        <title>Comparative Genomics Reveals Insights into the Divergent Evolution of Astigmatic Mites and Household Pest Adaptations.</title>
        <authorList>
            <person name="Xiong Q."/>
            <person name="Wan A.T.-Y."/>
            <person name="Liu X.-Y."/>
            <person name="Fung C.S.-H."/>
            <person name="Xiao X."/>
            <person name="Malainual N."/>
            <person name="Hou J."/>
            <person name="Wang L."/>
            <person name="Wang M."/>
            <person name="Yang K."/>
            <person name="Cui Y."/>
            <person name="Leung E."/>
            <person name="Nong W."/>
            <person name="Shin S.-K."/>
            <person name="Au S."/>
            <person name="Jeong K.Y."/>
            <person name="Chew F.T."/>
            <person name="Hui J."/>
            <person name="Leung T.F."/>
            <person name="Tungtrongchitr A."/>
            <person name="Zhong N."/>
            <person name="Liu Z."/>
            <person name="Tsui S."/>
        </authorList>
    </citation>
    <scope>NUCLEOTIDE SEQUENCE</scope>
    <source>
        <strain evidence="1">Derf</strain>
        <tissue evidence="1">Whole organism</tissue>
    </source>
</reference>
<accession>A0A922LBX6</accession>